<evidence type="ECO:0000313" key="1">
    <source>
        <dbReference type="EMBL" id="ABS48131.1"/>
    </source>
</evidence>
<dbReference type="HOGENOM" id="CLU_3260140_0_0_6"/>
<gene>
    <name evidence="1" type="ordered locus">YpsIP31758_0725</name>
</gene>
<dbReference type="KEGG" id="ypi:YpsIP31758_0725"/>
<sequence length="42" mass="4746">MPDSDNVDAHGSAVHVFFTESVLKNQIFYINISHKNPSDKNE</sequence>
<dbReference type="EMBL" id="CP000720">
    <property type="protein sequence ID" value="ABS48131.1"/>
    <property type="molecule type" value="Genomic_DNA"/>
</dbReference>
<accession>A0A0U1QZC0</accession>
<dbReference type="Proteomes" id="UP000002412">
    <property type="component" value="Chromosome"/>
</dbReference>
<dbReference type="AlphaFoldDB" id="A0A0U1QZC0"/>
<evidence type="ECO:0000313" key="2">
    <source>
        <dbReference type="Proteomes" id="UP000002412"/>
    </source>
</evidence>
<name>A0A0U1QZC0_YERP3</name>
<reference evidence="1 2" key="1">
    <citation type="journal article" date="2007" name="PLoS Genet.">
        <title>The complete genome sequence of Yersinia pseudotuberculosis IP31758, the causative agent of Far East scarlet-like fever.</title>
        <authorList>
            <person name="Eppinger M."/>
            <person name="Rosovitz M.J."/>
            <person name="Fricke W.F."/>
            <person name="Rasko D.A."/>
            <person name="Kokorina G."/>
            <person name="Fayolle C."/>
            <person name="Lindler L.E."/>
            <person name="Carniel E."/>
            <person name="Ravel J."/>
        </authorList>
    </citation>
    <scope>NUCLEOTIDE SEQUENCE [LARGE SCALE GENOMIC DNA]</scope>
    <source>
        <strain evidence="1 2">IP 31758</strain>
    </source>
</reference>
<organism evidence="1 2">
    <name type="scientific">Yersinia pseudotuberculosis serotype O:1b (strain IP 31758)</name>
    <dbReference type="NCBI Taxonomy" id="349747"/>
    <lineage>
        <taxon>Bacteria</taxon>
        <taxon>Pseudomonadati</taxon>
        <taxon>Pseudomonadota</taxon>
        <taxon>Gammaproteobacteria</taxon>
        <taxon>Enterobacterales</taxon>
        <taxon>Yersiniaceae</taxon>
        <taxon>Yersinia</taxon>
    </lineage>
</organism>
<proteinExistence type="predicted"/>
<protein>
    <submittedName>
        <fullName evidence="1">Uncharacterized protein</fullName>
    </submittedName>
</protein>